<comment type="caution">
    <text evidence="2">The sequence shown here is derived from an EMBL/GenBank/DDBJ whole genome shotgun (WGS) entry which is preliminary data.</text>
</comment>
<keyword evidence="3" id="KW-1185">Reference proteome</keyword>
<proteinExistence type="predicted"/>
<evidence type="ECO:0000313" key="2">
    <source>
        <dbReference type="EMBL" id="CAI2377464.1"/>
    </source>
</evidence>
<name>A0AAD2D1J1_EUPCR</name>
<dbReference type="AlphaFoldDB" id="A0AAD2D1J1"/>
<accession>A0AAD2D1J1</accession>
<feature type="compositionally biased region" description="Polar residues" evidence="1">
    <location>
        <begin position="84"/>
        <end position="96"/>
    </location>
</feature>
<reference evidence="2" key="1">
    <citation type="submission" date="2023-07" db="EMBL/GenBank/DDBJ databases">
        <authorList>
            <consortium name="AG Swart"/>
            <person name="Singh M."/>
            <person name="Singh A."/>
            <person name="Seah K."/>
            <person name="Emmerich C."/>
        </authorList>
    </citation>
    <scope>NUCLEOTIDE SEQUENCE</scope>
    <source>
        <strain evidence="2">DP1</strain>
    </source>
</reference>
<gene>
    <name evidence="2" type="ORF">ECRASSUSDP1_LOCUS18850</name>
</gene>
<evidence type="ECO:0000313" key="3">
    <source>
        <dbReference type="Proteomes" id="UP001295684"/>
    </source>
</evidence>
<protein>
    <submittedName>
        <fullName evidence="2">Uncharacterized protein</fullName>
    </submittedName>
</protein>
<sequence length="209" mass="24207">MARDLWKATIICQKKRNHLLRGWKQKFIKFRLREENKQTHYEGVNLSGKSKISIVSKKNHIRLVPDQNPSSELFMGSITCTDPSNASLDQNPLGNSKKTKESDQHVDSIESDDLVIDEDNFGQYMNSVFRNDVGGQSIRNSNVDPRDSFFPPPSENMRIDLTRCSQCHFVFTCCCIFECSFYLMEFMSFLIKDKFCSSKLEFRYASDNI</sequence>
<evidence type="ECO:0000256" key="1">
    <source>
        <dbReference type="SAM" id="MobiDB-lite"/>
    </source>
</evidence>
<organism evidence="2 3">
    <name type="scientific">Euplotes crassus</name>
    <dbReference type="NCBI Taxonomy" id="5936"/>
    <lineage>
        <taxon>Eukaryota</taxon>
        <taxon>Sar</taxon>
        <taxon>Alveolata</taxon>
        <taxon>Ciliophora</taxon>
        <taxon>Intramacronucleata</taxon>
        <taxon>Spirotrichea</taxon>
        <taxon>Hypotrichia</taxon>
        <taxon>Euplotida</taxon>
        <taxon>Euplotidae</taxon>
        <taxon>Moneuplotes</taxon>
    </lineage>
</organism>
<dbReference type="EMBL" id="CAMPGE010019105">
    <property type="protein sequence ID" value="CAI2377464.1"/>
    <property type="molecule type" value="Genomic_DNA"/>
</dbReference>
<dbReference type="Proteomes" id="UP001295684">
    <property type="component" value="Unassembled WGS sequence"/>
</dbReference>
<feature type="region of interest" description="Disordered" evidence="1">
    <location>
        <begin position="84"/>
        <end position="104"/>
    </location>
</feature>